<evidence type="ECO:0000313" key="1">
    <source>
        <dbReference type="EMBL" id="KRZ58357.1"/>
    </source>
</evidence>
<accession>A0A0V1LFS3</accession>
<organism evidence="1 2">
    <name type="scientific">Trichinella nativa</name>
    <dbReference type="NCBI Taxonomy" id="6335"/>
    <lineage>
        <taxon>Eukaryota</taxon>
        <taxon>Metazoa</taxon>
        <taxon>Ecdysozoa</taxon>
        <taxon>Nematoda</taxon>
        <taxon>Enoplea</taxon>
        <taxon>Dorylaimia</taxon>
        <taxon>Trichinellida</taxon>
        <taxon>Trichinellidae</taxon>
        <taxon>Trichinella</taxon>
    </lineage>
</organism>
<proteinExistence type="predicted"/>
<dbReference type="Proteomes" id="UP000054721">
    <property type="component" value="Unassembled WGS sequence"/>
</dbReference>
<dbReference type="EMBL" id="JYDW01000058">
    <property type="protein sequence ID" value="KRZ58357.1"/>
    <property type="molecule type" value="Genomic_DNA"/>
</dbReference>
<evidence type="ECO:0000313" key="2">
    <source>
        <dbReference type="Proteomes" id="UP000054721"/>
    </source>
</evidence>
<comment type="caution">
    <text evidence="1">The sequence shown here is derived from an EMBL/GenBank/DDBJ whole genome shotgun (WGS) entry which is preliminary data.</text>
</comment>
<name>A0A0V1LFS3_9BILA</name>
<protein>
    <submittedName>
        <fullName evidence="1">Uncharacterized protein</fullName>
    </submittedName>
</protein>
<dbReference type="AlphaFoldDB" id="A0A0V1LFS3"/>
<sequence>MKTLRKIEIKDFLTHSVDQIDKKPEMQVIFSISKHTILAEVEPIQDCALSSFINYTYTCLYDELSAWQMQARTKYKMNMGWRIVTLNCLQCSFCYN</sequence>
<gene>
    <name evidence="1" type="ORF">T02_10438</name>
</gene>
<keyword evidence="2" id="KW-1185">Reference proteome</keyword>
<reference evidence="1 2" key="1">
    <citation type="submission" date="2015-05" db="EMBL/GenBank/DDBJ databases">
        <title>Evolution of Trichinella species and genotypes.</title>
        <authorList>
            <person name="Korhonen P.K."/>
            <person name="Edoardo P."/>
            <person name="Giuseppe L.R."/>
            <person name="Gasser R.B."/>
        </authorList>
    </citation>
    <scope>NUCLEOTIDE SEQUENCE [LARGE SCALE GENOMIC DNA]</scope>
    <source>
        <strain evidence="1">ISS10</strain>
    </source>
</reference>